<feature type="transmembrane region" description="Helical" evidence="3">
    <location>
        <begin position="90"/>
        <end position="107"/>
    </location>
</feature>
<dbReference type="PANTHER" id="PTHR43337">
    <property type="entry name" value="XANTHINE/URACIL PERMEASE C887.17-RELATED"/>
    <property type="match status" value="1"/>
</dbReference>
<sequence length="108" mass="11513">MVAALFLAALLFSPLAAMVSGYATAPALLFVAGLMLCERVDVDWSDLTESVPAALCALAMPFTYSIANGLAFGFIAYAALKAGTGRWREVHPAVWLVAVLFVLRYALE</sequence>
<evidence type="ECO:0000313" key="5">
    <source>
        <dbReference type="EMBL" id="KAF1014024.1"/>
    </source>
</evidence>
<feature type="chain" id="PRO_5031499928" evidence="4">
    <location>
        <begin position="20"/>
        <end position="108"/>
    </location>
</feature>
<accession>A0A7V8JKL0</accession>
<keyword evidence="2" id="KW-0813">Transport</keyword>
<proteinExistence type="predicted"/>
<dbReference type="GO" id="GO:0012505">
    <property type="term" value="C:endomembrane system"/>
    <property type="evidence" value="ECO:0007669"/>
    <property type="project" value="UniProtKB-SubCell"/>
</dbReference>
<dbReference type="GO" id="GO:0005886">
    <property type="term" value="C:plasma membrane"/>
    <property type="evidence" value="ECO:0007669"/>
    <property type="project" value="TreeGrafter"/>
</dbReference>
<organism evidence="5 6">
    <name type="scientific">Stenotrophomonas maltophilia</name>
    <name type="common">Pseudomonas maltophilia</name>
    <name type="synonym">Xanthomonas maltophilia</name>
    <dbReference type="NCBI Taxonomy" id="40324"/>
    <lineage>
        <taxon>Bacteria</taxon>
        <taxon>Pseudomonadati</taxon>
        <taxon>Pseudomonadota</taxon>
        <taxon>Gammaproteobacteria</taxon>
        <taxon>Lysobacterales</taxon>
        <taxon>Lysobacteraceae</taxon>
        <taxon>Stenotrophomonas</taxon>
        <taxon>Stenotrophomonas maltophilia group</taxon>
    </lineage>
</organism>
<feature type="signal peptide" evidence="4">
    <location>
        <begin position="1"/>
        <end position="19"/>
    </location>
</feature>
<comment type="subcellular location">
    <subcellularLocation>
        <location evidence="1">Endomembrane system</location>
        <topology evidence="1">Multi-pass membrane protein</topology>
    </subcellularLocation>
</comment>
<keyword evidence="3" id="KW-0812">Transmembrane</keyword>
<dbReference type="InterPro" id="IPR045018">
    <property type="entry name" value="Azg-like"/>
</dbReference>
<dbReference type="EMBL" id="WNDS01000004">
    <property type="protein sequence ID" value="KAF1014024.1"/>
    <property type="molecule type" value="Genomic_DNA"/>
</dbReference>
<keyword evidence="3" id="KW-1133">Transmembrane helix</keyword>
<gene>
    <name evidence="5" type="primary">adeP_2</name>
    <name evidence="5" type="ORF">GAK31_03047</name>
</gene>
<protein>
    <submittedName>
        <fullName evidence="5">Adenine permease AdeP</fullName>
    </submittedName>
</protein>
<dbReference type="PANTHER" id="PTHR43337:SF1">
    <property type="entry name" value="XANTHINE_URACIL PERMEASE C887.17-RELATED"/>
    <property type="match status" value="1"/>
</dbReference>
<name>A0A7V8JKL0_STEMA</name>
<keyword evidence="3" id="KW-0472">Membrane</keyword>
<evidence type="ECO:0000256" key="3">
    <source>
        <dbReference type="SAM" id="Phobius"/>
    </source>
</evidence>
<keyword evidence="4" id="KW-0732">Signal</keyword>
<feature type="transmembrane region" description="Helical" evidence="3">
    <location>
        <begin position="51"/>
        <end position="78"/>
    </location>
</feature>
<dbReference type="AlphaFoldDB" id="A0A7V8JKL0"/>
<evidence type="ECO:0000313" key="6">
    <source>
        <dbReference type="Proteomes" id="UP000487117"/>
    </source>
</evidence>
<evidence type="ECO:0000256" key="1">
    <source>
        <dbReference type="ARBA" id="ARBA00004127"/>
    </source>
</evidence>
<reference evidence="6" key="1">
    <citation type="journal article" date="2020" name="MBio">
        <title>Horizontal gene transfer to a defensive symbiont with a reduced genome amongst a multipartite beetle microbiome.</title>
        <authorList>
            <person name="Waterworth S.C."/>
            <person name="Florez L.V."/>
            <person name="Rees E.R."/>
            <person name="Hertweck C."/>
            <person name="Kaltenpoth M."/>
            <person name="Kwan J.C."/>
        </authorList>
    </citation>
    <scope>NUCLEOTIDE SEQUENCE [LARGE SCALE GENOMIC DNA]</scope>
</reference>
<dbReference type="GO" id="GO:0015207">
    <property type="term" value="F:adenine transmembrane transporter activity"/>
    <property type="evidence" value="ECO:0007669"/>
    <property type="project" value="TreeGrafter"/>
</dbReference>
<evidence type="ECO:0000256" key="2">
    <source>
        <dbReference type="ARBA" id="ARBA00022448"/>
    </source>
</evidence>
<comment type="caution">
    <text evidence="5">The sequence shown here is derived from an EMBL/GenBank/DDBJ whole genome shotgun (WGS) entry which is preliminary data.</text>
</comment>
<dbReference type="Proteomes" id="UP000487117">
    <property type="component" value="Unassembled WGS sequence"/>
</dbReference>
<evidence type="ECO:0000256" key="4">
    <source>
        <dbReference type="SAM" id="SignalP"/>
    </source>
</evidence>